<protein>
    <submittedName>
        <fullName evidence="3">Nitroreductase family deazaflavin-dependent oxidoreductase</fullName>
    </submittedName>
</protein>
<dbReference type="EMBL" id="PDCN02000002">
    <property type="protein sequence ID" value="PIB77301.1"/>
    <property type="molecule type" value="Genomic_DNA"/>
</dbReference>
<sequence length="218" mass="24175">MKLRGAGFAAGAVGPVREIVGQQAERLVEGAVTADALDEHPAQFGLGVVERRRHVAHPVRLRVRRQRPTVDGVDTPEKKGRANPLEIGHRLLLTLTGGRFPKTIMGMKTVELHTVGRKSGRRYANMLTTPIHDENRIVLVASKGGDPKDPDWYRNAIATPEITITVDGVDRPMTARTATEAERAQLWPQVVKAYRGYDSYQNKTDRVIPLLICEPRAH</sequence>
<keyword evidence="4" id="KW-1185">Reference proteome</keyword>
<dbReference type="GO" id="GO:0005886">
    <property type="term" value="C:plasma membrane"/>
    <property type="evidence" value="ECO:0007669"/>
    <property type="project" value="TreeGrafter"/>
</dbReference>
<evidence type="ECO:0000313" key="4">
    <source>
        <dbReference type="Proteomes" id="UP000230551"/>
    </source>
</evidence>
<dbReference type="Proteomes" id="UP000230551">
    <property type="component" value="Unassembled WGS sequence"/>
</dbReference>
<dbReference type="STRING" id="85968.GCA_900073015_01386"/>
<evidence type="ECO:0000256" key="1">
    <source>
        <dbReference type="ARBA" id="ARBA00008710"/>
    </source>
</evidence>
<dbReference type="NCBIfam" id="TIGR00026">
    <property type="entry name" value="hi_GC_TIGR00026"/>
    <property type="match status" value="1"/>
</dbReference>
<dbReference type="Pfam" id="PF04075">
    <property type="entry name" value="F420H2_quin_red"/>
    <property type="match status" value="1"/>
</dbReference>
<comment type="similarity">
    <text evidence="1">Belongs to the F420H(2)-dependent quinone reductase family.</text>
</comment>
<dbReference type="GO" id="GO:0070967">
    <property type="term" value="F:coenzyme F420 binding"/>
    <property type="evidence" value="ECO:0007669"/>
    <property type="project" value="TreeGrafter"/>
</dbReference>
<dbReference type="PANTHER" id="PTHR39428:SF3">
    <property type="entry name" value="DEAZAFLAVIN-DEPENDENT NITROREDUCTASE"/>
    <property type="match status" value="1"/>
</dbReference>
<reference evidence="3 4" key="1">
    <citation type="journal article" date="2017" name="Infect. Genet. Evol.">
        <title>The new phylogeny of the genus Mycobacterium: The old and the news.</title>
        <authorList>
            <person name="Tortoli E."/>
            <person name="Fedrizzi T."/>
            <person name="Meehan C.J."/>
            <person name="Trovato A."/>
            <person name="Grottola A."/>
            <person name="Giacobazzi E."/>
            <person name="Serpini G.F."/>
            <person name="Tagliazucchi S."/>
            <person name="Fabio A."/>
            <person name="Bettua C."/>
            <person name="Bertorelli R."/>
            <person name="Frascaro F."/>
            <person name="De Sanctis V."/>
            <person name="Pecorari M."/>
            <person name="Jousson O."/>
            <person name="Segata N."/>
            <person name="Cirillo D.M."/>
        </authorList>
    </citation>
    <scope>NUCLEOTIDE SEQUENCE [LARGE SCALE GENOMIC DNA]</scope>
    <source>
        <strain evidence="3 4">CIP1034565</strain>
    </source>
</reference>
<comment type="catalytic activity">
    <reaction evidence="2">
        <text>oxidized coenzyme F420-(gamma-L-Glu)(n) + a quinol + H(+) = reduced coenzyme F420-(gamma-L-Glu)(n) + a quinone</text>
        <dbReference type="Rhea" id="RHEA:39663"/>
        <dbReference type="Rhea" id="RHEA-COMP:12939"/>
        <dbReference type="Rhea" id="RHEA-COMP:14378"/>
        <dbReference type="ChEBI" id="CHEBI:15378"/>
        <dbReference type="ChEBI" id="CHEBI:24646"/>
        <dbReference type="ChEBI" id="CHEBI:132124"/>
        <dbReference type="ChEBI" id="CHEBI:133980"/>
        <dbReference type="ChEBI" id="CHEBI:139511"/>
    </reaction>
</comment>
<dbReference type="GO" id="GO:0016491">
    <property type="term" value="F:oxidoreductase activity"/>
    <property type="evidence" value="ECO:0007669"/>
    <property type="project" value="InterPro"/>
</dbReference>
<dbReference type="InterPro" id="IPR004378">
    <property type="entry name" value="F420H2_quin_Rdtase"/>
</dbReference>
<dbReference type="InterPro" id="IPR012349">
    <property type="entry name" value="Split_barrel_FMN-bd"/>
</dbReference>
<organism evidence="3 4">
    <name type="scientific">Mycolicibacterium brumae</name>
    <dbReference type="NCBI Taxonomy" id="85968"/>
    <lineage>
        <taxon>Bacteria</taxon>
        <taxon>Bacillati</taxon>
        <taxon>Actinomycetota</taxon>
        <taxon>Actinomycetes</taxon>
        <taxon>Mycobacteriales</taxon>
        <taxon>Mycobacteriaceae</taxon>
        <taxon>Mycolicibacterium</taxon>
    </lineage>
</organism>
<accession>A0A2G5PG61</accession>
<comment type="caution">
    <text evidence="3">The sequence shown here is derived from an EMBL/GenBank/DDBJ whole genome shotgun (WGS) entry which is preliminary data.</text>
</comment>
<dbReference type="PANTHER" id="PTHR39428">
    <property type="entry name" value="F420H(2)-DEPENDENT QUINONE REDUCTASE RV1261C"/>
    <property type="match status" value="1"/>
</dbReference>
<gene>
    <name evidence="3" type="ORF">CQY22_002825</name>
</gene>
<evidence type="ECO:0000313" key="3">
    <source>
        <dbReference type="EMBL" id="PIB77301.1"/>
    </source>
</evidence>
<evidence type="ECO:0000256" key="2">
    <source>
        <dbReference type="ARBA" id="ARBA00049106"/>
    </source>
</evidence>
<dbReference type="OrthoDB" id="8225825at2"/>
<name>A0A2G5PG61_9MYCO</name>
<proteinExistence type="inferred from homology"/>
<dbReference type="AlphaFoldDB" id="A0A2G5PG61"/>
<dbReference type="Gene3D" id="2.30.110.10">
    <property type="entry name" value="Electron Transport, Fmn-binding Protein, Chain A"/>
    <property type="match status" value="1"/>
</dbReference>